<accession>A0ABY2DDI1</accession>
<keyword evidence="3" id="KW-1185">Reference proteome</keyword>
<gene>
    <name evidence="2" type="ORF">E1091_16330</name>
</gene>
<name>A0ABY2DDI1_9ACTN</name>
<sequence>MQPWRRFGERERLGGRAGLGRGSAGSRRGPAAGPGGGARAAGGSPRPAGAGRGGPAGGAAVHR</sequence>
<evidence type="ECO:0000313" key="2">
    <source>
        <dbReference type="EMBL" id="TDB86426.1"/>
    </source>
</evidence>
<feature type="non-terminal residue" evidence="2">
    <location>
        <position position="63"/>
    </location>
</feature>
<evidence type="ECO:0000313" key="3">
    <source>
        <dbReference type="Proteomes" id="UP000295626"/>
    </source>
</evidence>
<feature type="region of interest" description="Disordered" evidence="1">
    <location>
        <begin position="1"/>
        <end position="63"/>
    </location>
</feature>
<protein>
    <submittedName>
        <fullName evidence="2">Uncharacterized protein</fullName>
    </submittedName>
</protein>
<evidence type="ECO:0000256" key="1">
    <source>
        <dbReference type="SAM" id="MobiDB-lite"/>
    </source>
</evidence>
<proteinExistence type="predicted"/>
<organism evidence="2 3">
    <name type="scientific">Micromonospora fluostatini</name>
    <dbReference type="NCBI Taxonomy" id="1629071"/>
    <lineage>
        <taxon>Bacteria</taxon>
        <taxon>Bacillati</taxon>
        <taxon>Actinomycetota</taxon>
        <taxon>Actinomycetes</taxon>
        <taxon>Micromonosporales</taxon>
        <taxon>Micromonosporaceae</taxon>
        <taxon>Micromonospora</taxon>
    </lineage>
</organism>
<dbReference type="EMBL" id="SMKE01000722">
    <property type="protein sequence ID" value="TDB86426.1"/>
    <property type="molecule type" value="Genomic_DNA"/>
</dbReference>
<reference evidence="2 3" key="1">
    <citation type="submission" date="2019-02" db="EMBL/GenBank/DDBJ databases">
        <title>Draft genome sequences of novel Actinobacteria.</title>
        <authorList>
            <person name="Sahin N."/>
            <person name="Ay H."/>
            <person name="Saygin H."/>
        </authorList>
    </citation>
    <scope>NUCLEOTIDE SEQUENCE [LARGE SCALE GENOMIC DNA]</scope>
    <source>
        <strain evidence="2 3">JCM 30529</strain>
    </source>
</reference>
<feature type="compositionally biased region" description="Basic and acidic residues" evidence="1">
    <location>
        <begin position="1"/>
        <end position="14"/>
    </location>
</feature>
<dbReference type="Proteomes" id="UP000295626">
    <property type="component" value="Unassembled WGS sequence"/>
</dbReference>
<comment type="caution">
    <text evidence="2">The sequence shown here is derived from an EMBL/GenBank/DDBJ whole genome shotgun (WGS) entry which is preliminary data.</text>
</comment>